<evidence type="ECO:0000313" key="1">
    <source>
        <dbReference type="EMBL" id="KAJ5547237.1"/>
    </source>
</evidence>
<accession>A0AAD6D1G2</accession>
<organism evidence="1 2">
    <name type="scientific">Penicillium frequentans</name>
    <dbReference type="NCBI Taxonomy" id="3151616"/>
    <lineage>
        <taxon>Eukaryota</taxon>
        <taxon>Fungi</taxon>
        <taxon>Dikarya</taxon>
        <taxon>Ascomycota</taxon>
        <taxon>Pezizomycotina</taxon>
        <taxon>Eurotiomycetes</taxon>
        <taxon>Eurotiomycetidae</taxon>
        <taxon>Eurotiales</taxon>
        <taxon>Aspergillaceae</taxon>
        <taxon>Penicillium</taxon>
    </lineage>
</organism>
<proteinExistence type="predicted"/>
<evidence type="ECO:0000313" key="2">
    <source>
        <dbReference type="Proteomes" id="UP001220324"/>
    </source>
</evidence>
<sequence>MSSIDSGSKRPVIEAKNKSSGSLFIADGHGDQNVAQGNSHQYNIHDHSDRRNITSGSGVCYFYRYLAATVDSKPVLIVSLVMASTPGIPSIWQAIDEAGTGSSETTRMIMNSP</sequence>
<dbReference type="EMBL" id="JAQIZZ010000003">
    <property type="protein sequence ID" value="KAJ5547237.1"/>
    <property type="molecule type" value="Genomic_DNA"/>
</dbReference>
<protein>
    <submittedName>
        <fullName evidence="1">Ankyrin repeats (3 copies) domain-containing protein</fullName>
    </submittedName>
</protein>
<dbReference type="AlphaFoldDB" id="A0AAD6D1G2"/>
<keyword evidence="2" id="KW-1185">Reference proteome</keyword>
<comment type="caution">
    <text evidence="1">The sequence shown here is derived from an EMBL/GenBank/DDBJ whole genome shotgun (WGS) entry which is preliminary data.</text>
</comment>
<gene>
    <name evidence="1" type="ORF">N7494_004822</name>
</gene>
<name>A0AAD6D1G2_9EURO</name>
<dbReference type="Proteomes" id="UP001220324">
    <property type="component" value="Unassembled WGS sequence"/>
</dbReference>
<reference evidence="1 2" key="1">
    <citation type="journal article" date="2023" name="IMA Fungus">
        <title>Comparative genomic study of the Penicillium genus elucidates a diverse pangenome and 15 lateral gene transfer events.</title>
        <authorList>
            <person name="Petersen C."/>
            <person name="Sorensen T."/>
            <person name="Nielsen M.R."/>
            <person name="Sondergaard T.E."/>
            <person name="Sorensen J.L."/>
            <person name="Fitzpatrick D.A."/>
            <person name="Frisvad J.C."/>
            <person name="Nielsen K.L."/>
        </authorList>
    </citation>
    <scope>NUCLEOTIDE SEQUENCE [LARGE SCALE GENOMIC DNA]</scope>
    <source>
        <strain evidence="1 2">IBT 35679</strain>
    </source>
</reference>